<dbReference type="AlphaFoldDB" id="A0A284SCD2"/>
<feature type="chain" id="PRO_5013103290" evidence="1">
    <location>
        <begin position="25"/>
        <end position="77"/>
    </location>
</feature>
<evidence type="ECO:0000313" key="2">
    <source>
        <dbReference type="EMBL" id="SJL18650.1"/>
    </source>
</evidence>
<keyword evidence="1" id="KW-0732">Signal</keyword>
<evidence type="ECO:0000313" key="3">
    <source>
        <dbReference type="Proteomes" id="UP000219338"/>
    </source>
</evidence>
<organism evidence="2 3">
    <name type="scientific">Armillaria ostoyae</name>
    <name type="common">Armillaria root rot fungus</name>
    <dbReference type="NCBI Taxonomy" id="47428"/>
    <lineage>
        <taxon>Eukaryota</taxon>
        <taxon>Fungi</taxon>
        <taxon>Dikarya</taxon>
        <taxon>Basidiomycota</taxon>
        <taxon>Agaricomycotina</taxon>
        <taxon>Agaricomycetes</taxon>
        <taxon>Agaricomycetidae</taxon>
        <taxon>Agaricales</taxon>
        <taxon>Marasmiineae</taxon>
        <taxon>Physalacriaceae</taxon>
        <taxon>Armillaria</taxon>
    </lineage>
</organism>
<sequence length="77" mass="8390">MAHHFIDLLWSWCLQLCGIMGNYAGCVKEDAGNVTEKLFGPVVNTAGFYDSDIPATSSVEDGENTKNPVRFGIDIPI</sequence>
<proteinExistence type="predicted"/>
<dbReference type="EMBL" id="FUEG01000065">
    <property type="protein sequence ID" value="SJL18650.1"/>
    <property type="molecule type" value="Genomic_DNA"/>
</dbReference>
<protein>
    <submittedName>
        <fullName evidence="2">Uncharacterized protein</fullName>
    </submittedName>
</protein>
<accession>A0A284SCD2</accession>
<keyword evidence="3" id="KW-1185">Reference proteome</keyword>
<feature type="signal peptide" evidence="1">
    <location>
        <begin position="1"/>
        <end position="24"/>
    </location>
</feature>
<gene>
    <name evidence="2" type="ORF">ARMOST_22247</name>
</gene>
<reference evidence="3" key="1">
    <citation type="journal article" date="2017" name="Nat. Ecol. Evol.">
        <title>Genome expansion and lineage-specific genetic innovations in the forest pathogenic fungi Armillaria.</title>
        <authorList>
            <person name="Sipos G."/>
            <person name="Prasanna A.N."/>
            <person name="Walter M.C."/>
            <person name="O'Connor E."/>
            <person name="Balint B."/>
            <person name="Krizsan K."/>
            <person name="Kiss B."/>
            <person name="Hess J."/>
            <person name="Varga T."/>
            <person name="Slot J."/>
            <person name="Riley R."/>
            <person name="Boka B."/>
            <person name="Rigling D."/>
            <person name="Barry K."/>
            <person name="Lee J."/>
            <person name="Mihaltcheva S."/>
            <person name="LaButti K."/>
            <person name="Lipzen A."/>
            <person name="Waldron R."/>
            <person name="Moloney N.M."/>
            <person name="Sperisen C."/>
            <person name="Kredics L."/>
            <person name="Vagvoelgyi C."/>
            <person name="Patrignani A."/>
            <person name="Fitzpatrick D."/>
            <person name="Nagy I."/>
            <person name="Doyle S."/>
            <person name="Anderson J.B."/>
            <person name="Grigoriev I.V."/>
            <person name="Gueldener U."/>
            <person name="Muensterkoetter M."/>
            <person name="Nagy L.G."/>
        </authorList>
    </citation>
    <scope>NUCLEOTIDE SEQUENCE [LARGE SCALE GENOMIC DNA]</scope>
    <source>
        <strain evidence="3">C18/9</strain>
    </source>
</reference>
<dbReference type="Proteomes" id="UP000219338">
    <property type="component" value="Unassembled WGS sequence"/>
</dbReference>
<evidence type="ECO:0000256" key="1">
    <source>
        <dbReference type="SAM" id="SignalP"/>
    </source>
</evidence>
<name>A0A284SCD2_ARMOS</name>